<keyword evidence="13" id="KW-0328">Glycosyltransferase</keyword>
<evidence type="ECO:0000256" key="5">
    <source>
        <dbReference type="ARBA" id="ARBA00022598"/>
    </source>
</evidence>
<feature type="domain" description="Nicotinate/nicotinamide phosphoribosyltransferase" evidence="10">
    <location>
        <begin position="164"/>
        <end position="277"/>
    </location>
</feature>
<comment type="catalytic activity">
    <reaction evidence="8 9">
        <text>5-phospho-alpha-D-ribose 1-diphosphate + nicotinate + ATP + H2O = nicotinate beta-D-ribonucleotide + ADP + phosphate + diphosphate</text>
        <dbReference type="Rhea" id="RHEA:36163"/>
        <dbReference type="ChEBI" id="CHEBI:15377"/>
        <dbReference type="ChEBI" id="CHEBI:30616"/>
        <dbReference type="ChEBI" id="CHEBI:32544"/>
        <dbReference type="ChEBI" id="CHEBI:33019"/>
        <dbReference type="ChEBI" id="CHEBI:43474"/>
        <dbReference type="ChEBI" id="CHEBI:57502"/>
        <dbReference type="ChEBI" id="CHEBI:58017"/>
        <dbReference type="ChEBI" id="CHEBI:456216"/>
        <dbReference type="EC" id="6.3.4.21"/>
    </reaction>
</comment>
<dbReference type="Gene3D" id="3.20.20.70">
    <property type="entry name" value="Aldolase class I"/>
    <property type="match status" value="1"/>
</dbReference>
<evidence type="ECO:0000259" key="11">
    <source>
        <dbReference type="Pfam" id="PF17767"/>
    </source>
</evidence>
<comment type="caution">
    <text evidence="13">The sequence shown here is derived from an EMBL/GenBank/DDBJ whole genome shotgun (WGS) entry which is preliminary data.</text>
</comment>
<dbReference type="Proteomes" id="UP000016646">
    <property type="component" value="Unassembled WGS sequence"/>
</dbReference>
<dbReference type="RefSeq" id="WP_021329889.1">
    <property type="nucleotide sequence ID" value="NZ_AUZJ01000016.1"/>
</dbReference>
<comment type="PTM">
    <text evidence="9">Transiently phosphorylated on a His residue during the reaction cycle. Phosphorylation strongly increases the affinity for substrates and increases the rate of nicotinate D-ribonucleotide production. Dephosphorylation regenerates the low-affinity form of the enzyme, leading to product release.</text>
</comment>
<dbReference type="InterPro" id="IPR013785">
    <property type="entry name" value="Aldolase_TIM"/>
</dbReference>
<dbReference type="NCBIfam" id="NF006695">
    <property type="entry name" value="PRK09243.1-2"/>
    <property type="match status" value="1"/>
</dbReference>
<sequence length="496" mass="55388">MKESEAKSSLSENGGITSALFTDFYELTMAQGYWKEKMNRPVVFDMFFRRQPWAGGFSVLAGNETLLDVLTSFRFEEADIAYLAEQKIFDKGFLDYLKDFSFGGDVYMMDEGSVIFPQEPLIRIHANLIEAQIVEGLILNYVNFQSLIATKTSRVWLASNKGSLMEFGLRRAQGPDGAMSASRAAYIGGAAGTSNTLAGKRYGIPVMGTMAHSWIMSFSSELEAFRAYAKIYPEHSVFLIDTYDTLKSGIKNAIIAGKELAAKGYNFGVRLDSGDISYLSTEVRKALDAAGLPNAKISVSNELTEDIISTLVAERVPIDSWGVGTHMVTGGKESSFTGVYKLAARHDEKTDALIPAMKFSDNPAKTTNPGIKNVFRLYDECGMAKADILALDGEKIEKGKEYRYYHPMIDYRQFAFTASRVEPLLKKRVEGGKRTKARIPDSEQLAVSRKTMREQLETLDESYKRLLNPHIYKVSITEKLKDLKLRFIKDNIARGE</sequence>
<dbReference type="InterPro" id="IPR006405">
    <property type="entry name" value="Nic_PRibTrfase_pncB"/>
</dbReference>
<evidence type="ECO:0000259" key="10">
    <source>
        <dbReference type="Pfam" id="PF04095"/>
    </source>
</evidence>
<dbReference type="InterPro" id="IPR041619">
    <property type="entry name" value="NAPRTase_C"/>
</dbReference>
<evidence type="ECO:0000256" key="7">
    <source>
        <dbReference type="ARBA" id="ARBA00022679"/>
    </source>
</evidence>
<dbReference type="PIRSF" id="PIRSF000484">
    <property type="entry name" value="NAPRT"/>
    <property type="match status" value="1"/>
</dbReference>
<dbReference type="GO" id="GO:0047280">
    <property type="term" value="F:nicotinamide phosphoribosyltransferase activity"/>
    <property type="evidence" value="ECO:0007669"/>
    <property type="project" value="UniProtKB-ARBA"/>
</dbReference>
<dbReference type="InterPro" id="IPR040727">
    <property type="entry name" value="NAPRTase_N"/>
</dbReference>
<evidence type="ECO:0000256" key="4">
    <source>
        <dbReference type="ARBA" id="ARBA00022553"/>
    </source>
</evidence>
<dbReference type="EC" id="6.3.4.21" evidence="3 9"/>
<dbReference type="InterPro" id="IPR007229">
    <property type="entry name" value="Nic_PRibTrfase-Fam"/>
</dbReference>
<dbReference type="eggNOG" id="COG1488">
    <property type="taxonomic scope" value="Bacteria"/>
</dbReference>
<dbReference type="Pfam" id="PF17956">
    <property type="entry name" value="NAPRTase_C"/>
    <property type="match status" value="1"/>
</dbReference>
<dbReference type="Pfam" id="PF17767">
    <property type="entry name" value="NAPRTase_N"/>
    <property type="match status" value="1"/>
</dbReference>
<evidence type="ECO:0000313" key="14">
    <source>
        <dbReference type="EMBL" id="ERJ99999.1"/>
    </source>
</evidence>
<evidence type="ECO:0000256" key="9">
    <source>
        <dbReference type="RuleBase" id="RU365100"/>
    </source>
</evidence>
<evidence type="ECO:0000256" key="2">
    <source>
        <dbReference type="ARBA" id="ARBA00010897"/>
    </source>
</evidence>
<feature type="domain" description="Nicotinate phosphoribosyltransferase N-terminal" evidence="11">
    <location>
        <begin position="20"/>
        <end position="143"/>
    </location>
</feature>
<keyword evidence="6 9" id="KW-0662">Pyridine nucleotide biosynthesis</keyword>
<comment type="pathway">
    <text evidence="1 9">Cofactor biosynthesis; NAD(+) biosynthesis; nicotinate D-ribonucleotide from nicotinate: step 1/1.</text>
</comment>
<dbReference type="PANTHER" id="PTHR11098:SF1">
    <property type="entry name" value="NICOTINATE PHOSPHORIBOSYLTRANSFERASE"/>
    <property type="match status" value="1"/>
</dbReference>
<dbReference type="PATRIC" id="fig|1125725.3.peg.820"/>
<keyword evidence="7 9" id="KW-0808">Transferase</keyword>
<dbReference type="EMBL" id="AUZJ01000016">
    <property type="protein sequence ID" value="ERF61185.1"/>
    <property type="molecule type" value="Genomic_DNA"/>
</dbReference>
<gene>
    <name evidence="13" type="primary">pncB</name>
    <name evidence="14" type="ORF">HMPREF0860_1147</name>
    <name evidence="13" type="ORF">HMPREF1325_0573</name>
</gene>
<reference evidence="15 16" key="1">
    <citation type="submission" date="2013-08" db="EMBL/GenBank/DDBJ databases">
        <authorList>
            <person name="Durkin A.S."/>
            <person name="Haft D.R."/>
            <person name="McCorrison J."/>
            <person name="Torralba M."/>
            <person name="Gillis M."/>
            <person name="Haft D.H."/>
            <person name="Methe B."/>
            <person name="Sutton G."/>
            <person name="Nelson K.E."/>
        </authorList>
    </citation>
    <scope>NUCLEOTIDE SEQUENCE [LARGE SCALE GENOMIC DNA]</scope>
    <source>
        <strain evidence="14 16">ATCC 35536</strain>
        <strain evidence="13 15">VPI DR56BR1116</strain>
    </source>
</reference>
<dbReference type="Gene3D" id="3.20.140.10">
    <property type="entry name" value="nicotinate phosphoribosyltransferase"/>
    <property type="match status" value="1"/>
</dbReference>
<dbReference type="InterPro" id="IPR041525">
    <property type="entry name" value="N/Namide_PRibTrfase"/>
</dbReference>
<dbReference type="GO" id="GO:0005829">
    <property type="term" value="C:cytosol"/>
    <property type="evidence" value="ECO:0007669"/>
    <property type="project" value="TreeGrafter"/>
</dbReference>
<dbReference type="Pfam" id="PF04095">
    <property type="entry name" value="NAPRTase"/>
    <property type="match status" value="1"/>
</dbReference>
<dbReference type="GO" id="GO:0004516">
    <property type="term" value="F:nicotinate phosphoribosyltransferase activity"/>
    <property type="evidence" value="ECO:0007669"/>
    <property type="project" value="UniProtKB-UniRule"/>
</dbReference>
<comment type="similarity">
    <text evidence="2 9">Belongs to the NAPRTase family.</text>
</comment>
<organism evidence="13 15">
    <name type="scientific">Treponema socranskii subsp. socranskii VPI DR56BR1116 = ATCC 35536</name>
    <dbReference type="NCBI Taxonomy" id="1125725"/>
    <lineage>
        <taxon>Bacteria</taxon>
        <taxon>Pseudomonadati</taxon>
        <taxon>Spirochaetota</taxon>
        <taxon>Spirochaetia</taxon>
        <taxon>Spirochaetales</taxon>
        <taxon>Treponemataceae</taxon>
        <taxon>Treponema</taxon>
    </lineage>
</organism>
<dbReference type="SUPFAM" id="SSF51690">
    <property type="entry name" value="Nicotinate/Quinolinate PRTase C-terminal domain-like"/>
    <property type="match status" value="1"/>
</dbReference>
<feature type="domain" description="Nicotinate phosphoribosyltransferase C-terminal" evidence="12">
    <location>
        <begin position="372"/>
        <end position="484"/>
    </location>
</feature>
<dbReference type="PANTHER" id="PTHR11098">
    <property type="entry name" value="NICOTINATE PHOSPHORIBOSYLTRANSFERASE"/>
    <property type="match status" value="1"/>
</dbReference>
<dbReference type="AlphaFoldDB" id="U1GTC3"/>
<evidence type="ECO:0000256" key="6">
    <source>
        <dbReference type="ARBA" id="ARBA00022642"/>
    </source>
</evidence>
<evidence type="ECO:0000256" key="1">
    <source>
        <dbReference type="ARBA" id="ARBA00004952"/>
    </source>
</evidence>
<dbReference type="FunFam" id="3.20.20.70:FF:000076">
    <property type="entry name" value="Nicotinate phosphoribosyltransferase"/>
    <property type="match status" value="1"/>
</dbReference>
<dbReference type="GO" id="GO:0034355">
    <property type="term" value="P:NAD+ biosynthetic process via the salvage pathway"/>
    <property type="evidence" value="ECO:0007669"/>
    <property type="project" value="UniProtKB-ARBA"/>
</dbReference>
<dbReference type="CDD" id="cd01570">
    <property type="entry name" value="NAPRTase_A"/>
    <property type="match status" value="1"/>
</dbReference>
<keyword evidence="16" id="KW-1185">Reference proteome</keyword>
<dbReference type="Proteomes" id="UP000016412">
    <property type="component" value="Unassembled WGS sequence"/>
</dbReference>
<dbReference type="NCBIfam" id="NF009131">
    <property type="entry name" value="PRK12484.1"/>
    <property type="match status" value="1"/>
</dbReference>
<name>U1GTC3_TRESO</name>
<evidence type="ECO:0000313" key="16">
    <source>
        <dbReference type="Proteomes" id="UP000016646"/>
    </source>
</evidence>
<protein>
    <recommendedName>
        <fullName evidence="3 9">Nicotinate phosphoribosyltransferase</fullName>
        <ecNumber evidence="3 9">6.3.4.21</ecNumber>
    </recommendedName>
</protein>
<dbReference type="OrthoDB" id="9770610at2"/>
<evidence type="ECO:0000256" key="3">
    <source>
        <dbReference type="ARBA" id="ARBA00013236"/>
    </source>
</evidence>
<evidence type="ECO:0000313" key="15">
    <source>
        <dbReference type="Proteomes" id="UP000016412"/>
    </source>
</evidence>
<comment type="function">
    <text evidence="9">Catalyzes the first step in the biosynthesis of NAD from nicotinic acid, the ATP-dependent synthesis of beta-nicotinate D-ribonucleotide from nicotinate and 5-phospho-D-ribose 1-phosphate.</text>
</comment>
<evidence type="ECO:0000259" key="12">
    <source>
        <dbReference type="Pfam" id="PF17956"/>
    </source>
</evidence>
<dbReference type="SUPFAM" id="SSF54675">
    <property type="entry name" value="Nicotinate/Quinolinate PRTase N-terminal domain-like"/>
    <property type="match status" value="1"/>
</dbReference>
<dbReference type="STRING" id="1125725.HMPREF1325_0573"/>
<keyword evidence="5 9" id="KW-0436">Ligase</keyword>
<dbReference type="EMBL" id="AVQI01000070">
    <property type="protein sequence ID" value="ERJ99999.1"/>
    <property type="molecule type" value="Genomic_DNA"/>
</dbReference>
<evidence type="ECO:0000313" key="13">
    <source>
        <dbReference type="EMBL" id="ERF61185.1"/>
    </source>
</evidence>
<evidence type="ECO:0000256" key="8">
    <source>
        <dbReference type="ARBA" id="ARBA00048668"/>
    </source>
</evidence>
<dbReference type="NCBIfam" id="TIGR01513">
    <property type="entry name" value="NAPRTase_put"/>
    <property type="match status" value="1"/>
</dbReference>
<keyword evidence="4" id="KW-0597">Phosphoprotein</keyword>
<dbReference type="UniPathway" id="UPA00253">
    <property type="reaction ID" value="UER00457"/>
</dbReference>
<dbReference type="InterPro" id="IPR036068">
    <property type="entry name" value="Nicotinate_pribotase-like_C"/>
</dbReference>
<proteinExistence type="inferred from homology"/>
<accession>U1GTC3</accession>